<evidence type="ECO:0000256" key="4">
    <source>
        <dbReference type="SAM" id="SignalP"/>
    </source>
</evidence>
<dbReference type="OrthoDB" id="9808332at2"/>
<organism evidence="5 6">
    <name type="scientific">Deinococcus aerius</name>
    <dbReference type="NCBI Taxonomy" id="200253"/>
    <lineage>
        <taxon>Bacteria</taxon>
        <taxon>Thermotogati</taxon>
        <taxon>Deinococcota</taxon>
        <taxon>Deinococci</taxon>
        <taxon>Deinococcales</taxon>
        <taxon>Deinococcaceae</taxon>
        <taxon>Deinococcus</taxon>
    </lineage>
</organism>
<keyword evidence="6" id="KW-1185">Reference proteome</keyword>
<feature type="chain" id="PRO_5014465670" evidence="4">
    <location>
        <begin position="23"/>
        <end position="420"/>
    </location>
</feature>
<accession>A0A2I9CRC5</accession>
<evidence type="ECO:0000256" key="2">
    <source>
        <dbReference type="ARBA" id="ARBA00022448"/>
    </source>
</evidence>
<sequence length="420" mass="44803">MKKAIAIVSLTAAFAAASQSQAVTITLACGAVGQELQLCKEGAARWSKKTGNTVKIFESPNLTNDRLGLYQQQLAARSSDIDVYQLDVIWPGLLSQHFVDLKGKVPASEIGQFFPRIVEANTVNGKLVSLPWFTDAGLLYYRTDLMKKYGYSAPPKTWAELATMAKKIQDGEKKANPTFTGFVFQGKNYEGLTCDALEWVNSFGGGTIVDQTGKITINNPKAAQALDTAASWVKSISPAGVTTYDEEAARGIFQAGNAAFMRNWPYAYALGQGEDSKVKGKIGVAPLPAGPGGKPSATLGGWNLGVSAYSKNQAAAIDLVRYLTSPAEQKIRAIEGAYNPTIPALYKDQAILKANPFFGSLYSVFTNAVPRPSAATKGKYNQVSQAFSSAVSDVLNGKSKGQQAVASLATNLARIKGRGF</sequence>
<protein>
    <submittedName>
        <fullName evidence="5">Sugar ABC transporter substrate-binding protein</fullName>
    </submittedName>
</protein>
<keyword evidence="3 4" id="KW-0732">Signal</keyword>
<evidence type="ECO:0000313" key="6">
    <source>
        <dbReference type="Proteomes" id="UP000236569"/>
    </source>
</evidence>
<comment type="caution">
    <text evidence="5">The sequence shown here is derived from an EMBL/GenBank/DDBJ whole genome shotgun (WGS) entry which is preliminary data.</text>
</comment>
<evidence type="ECO:0000256" key="3">
    <source>
        <dbReference type="ARBA" id="ARBA00022729"/>
    </source>
</evidence>
<dbReference type="InterPro" id="IPR006059">
    <property type="entry name" value="SBP"/>
</dbReference>
<comment type="similarity">
    <text evidence="1">Belongs to the bacterial solute-binding protein 1 family.</text>
</comment>
<dbReference type="Gene3D" id="3.40.190.10">
    <property type="entry name" value="Periplasmic binding protein-like II"/>
    <property type="match status" value="2"/>
</dbReference>
<dbReference type="Pfam" id="PF01547">
    <property type="entry name" value="SBP_bac_1"/>
    <property type="match status" value="1"/>
</dbReference>
<dbReference type="CDD" id="cd14750">
    <property type="entry name" value="PBP2_TMBP"/>
    <property type="match status" value="1"/>
</dbReference>
<dbReference type="PANTHER" id="PTHR43649">
    <property type="entry name" value="ARABINOSE-BINDING PROTEIN-RELATED"/>
    <property type="match status" value="1"/>
</dbReference>
<dbReference type="PANTHER" id="PTHR43649:SF34">
    <property type="entry name" value="ABC TRANSPORTER PERIPLASMIC-BINDING PROTEIN YCJN-RELATED"/>
    <property type="match status" value="1"/>
</dbReference>
<dbReference type="PROSITE" id="PS51257">
    <property type="entry name" value="PROKAR_LIPOPROTEIN"/>
    <property type="match status" value="1"/>
</dbReference>
<reference evidence="6" key="1">
    <citation type="submission" date="2018-01" db="EMBL/GenBank/DDBJ databases">
        <title>Draft Genome Sequence of the Radioresistant Bacterium Deinococcus aerius TR0125, Isolated from the Higher Atmosphere above Japan.</title>
        <authorList>
            <person name="Satoh K."/>
            <person name="Arai H."/>
            <person name="Sanzen T."/>
            <person name="Kawaguchi Y."/>
            <person name="Hayashi H."/>
            <person name="Yokobori S."/>
            <person name="Yamagishi A."/>
            <person name="Oono Y."/>
            <person name="Narumi I."/>
        </authorList>
    </citation>
    <scope>NUCLEOTIDE SEQUENCE [LARGE SCALE GENOMIC DNA]</scope>
    <source>
        <strain evidence="6">TR0125</strain>
    </source>
</reference>
<feature type="signal peptide" evidence="4">
    <location>
        <begin position="1"/>
        <end position="22"/>
    </location>
</feature>
<name>A0A2I9CRC5_9DEIO</name>
<dbReference type="AlphaFoldDB" id="A0A2I9CRC5"/>
<keyword evidence="2" id="KW-0813">Transport</keyword>
<dbReference type="InterPro" id="IPR050490">
    <property type="entry name" value="Bact_solute-bd_prot1"/>
</dbReference>
<dbReference type="Proteomes" id="UP000236569">
    <property type="component" value="Unassembled WGS sequence"/>
</dbReference>
<dbReference type="RefSeq" id="WP_103127637.1">
    <property type="nucleotide sequence ID" value="NZ_BFAG01000001.1"/>
</dbReference>
<evidence type="ECO:0000256" key="1">
    <source>
        <dbReference type="ARBA" id="ARBA00008520"/>
    </source>
</evidence>
<dbReference type="SUPFAM" id="SSF53850">
    <property type="entry name" value="Periplasmic binding protein-like II"/>
    <property type="match status" value="1"/>
</dbReference>
<proteinExistence type="inferred from homology"/>
<gene>
    <name evidence="5" type="ORF">DAERI_010221</name>
</gene>
<dbReference type="EMBL" id="BFAG01000001">
    <property type="protein sequence ID" value="GBF04049.1"/>
    <property type="molecule type" value="Genomic_DNA"/>
</dbReference>
<evidence type="ECO:0000313" key="5">
    <source>
        <dbReference type="EMBL" id="GBF04049.1"/>
    </source>
</evidence>